<dbReference type="RefSeq" id="WP_149838616.1">
    <property type="nucleotide sequence ID" value="NZ_VUOC01000002.1"/>
</dbReference>
<name>A0A5B2VWP2_9BACT</name>
<reference evidence="5 6" key="1">
    <citation type="submission" date="2019-09" db="EMBL/GenBank/DDBJ databases">
        <title>Chitinophaga ginsengihumi sp. nov., isolated from soil of ginseng rhizosphere.</title>
        <authorList>
            <person name="Lee J."/>
        </authorList>
    </citation>
    <scope>NUCLEOTIDE SEQUENCE [LARGE SCALE GENOMIC DNA]</scope>
    <source>
        <strain evidence="5 6">BN140078</strain>
    </source>
</reference>
<accession>A0A5B2VWP2</accession>
<dbReference type="InterPro" id="IPR019734">
    <property type="entry name" value="TPR_rpt"/>
</dbReference>
<feature type="repeat" description="TPR" evidence="3">
    <location>
        <begin position="27"/>
        <end position="60"/>
    </location>
</feature>
<protein>
    <submittedName>
        <fullName evidence="5">Tetratricopeptide repeat protein</fullName>
    </submittedName>
</protein>
<feature type="repeat" description="TPR" evidence="3">
    <location>
        <begin position="101"/>
        <end position="134"/>
    </location>
</feature>
<dbReference type="SUPFAM" id="SSF48452">
    <property type="entry name" value="TPR-like"/>
    <property type="match status" value="1"/>
</dbReference>
<dbReference type="SMART" id="SM00028">
    <property type="entry name" value="TPR"/>
    <property type="match status" value="3"/>
</dbReference>
<proteinExistence type="predicted"/>
<evidence type="ECO:0000256" key="3">
    <source>
        <dbReference type="PROSITE-ProRule" id="PRU00339"/>
    </source>
</evidence>
<dbReference type="PROSITE" id="PS50005">
    <property type="entry name" value="TPR"/>
    <property type="match status" value="2"/>
</dbReference>
<dbReference type="Proteomes" id="UP000324611">
    <property type="component" value="Unassembled WGS sequence"/>
</dbReference>
<evidence type="ECO:0000313" key="5">
    <source>
        <dbReference type="EMBL" id="KAA2243741.1"/>
    </source>
</evidence>
<dbReference type="AlphaFoldDB" id="A0A5B2VWP2"/>
<comment type="caution">
    <text evidence="5">The sequence shown here is derived from an EMBL/GenBank/DDBJ whole genome shotgun (WGS) entry which is preliminary data.</text>
</comment>
<evidence type="ECO:0000313" key="6">
    <source>
        <dbReference type="Proteomes" id="UP000324611"/>
    </source>
</evidence>
<dbReference type="InterPro" id="IPR050498">
    <property type="entry name" value="Ycf3"/>
</dbReference>
<gene>
    <name evidence="5" type="ORF">F0L74_14780</name>
</gene>
<dbReference type="PANTHER" id="PTHR44858">
    <property type="entry name" value="TETRATRICOPEPTIDE REPEAT PROTEIN 6"/>
    <property type="match status" value="1"/>
</dbReference>
<keyword evidence="6" id="KW-1185">Reference proteome</keyword>
<evidence type="ECO:0000256" key="1">
    <source>
        <dbReference type="ARBA" id="ARBA00022737"/>
    </source>
</evidence>
<feature type="chain" id="PRO_5022885995" evidence="4">
    <location>
        <begin position="22"/>
        <end position="164"/>
    </location>
</feature>
<dbReference type="PANTHER" id="PTHR44858:SF1">
    <property type="entry name" value="UDP-N-ACETYLGLUCOSAMINE--PEPTIDE N-ACETYLGLUCOSAMINYLTRANSFERASE SPINDLY-RELATED"/>
    <property type="match status" value="1"/>
</dbReference>
<evidence type="ECO:0000256" key="2">
    <source>
        <dbReference type="ARBA" id="ARBA00022803"/>
    </source>
</evidence>
<feature type="signal peptide" evidence="4">
    <location>
        <begin position="1"/>
        <end position="21"/>
    </location>
</feature>
<organism evidence="5 6">
    <name type="scientific">Chitinophaga agrisoli</name>
    <dbReference type="NCBI Taxonomy" id="2607653"/>
    <lineage>
        <taxon>Bacteria</taxon>
        <taxon>Pseudomonadati</taxon>
        <taxon>Bacteroidota</taxon>
        <taxon>Chitinophagia</taxon>
        <taxon>Chitinophagales</taxon>
        <taxon>Chitinophagaceae</taxon>
        <taxon>Chitinophaga</taxon>
    </lineage>
</organism>
<keyword evidence="4" id="KW-0732">Signal</keyword>
<keyword evidence="1" id="KW-0677">Repeat</keyword>
<dbReference type="Gene3D" id="1.25.40.10">
    <property type="entry name" value="Tetratricopeptide repeat domain"/>
    <property type="match status" value="2"/>
</dbReference>
<sequence length="164" mass="18785">MTQRILCLLFVAAITMQIAIAHPKDKAKTYYKEGLVLKRSGKLDAALKYFHAAIQEDKSFTPAYLELGQIYALLENYRLSIYYYRQILGSDSLHGTDPEDLQVIHNLGHVYYYEGNYKAAVTMWSKLLAIQPQNYFAMFMLGKSYIGSGELKRGEELCDRATSY</sequence>
<evidence type="ECO:0000256" key="4">
    <source>
        <dbReference type="SAM" id="SignalP"/>
    </source>
</evidence>
<dbReference type="EMBL" id="VUOC01000002">
    <property type="protein sequence ID" value="KAA2243741.1"/>
    <property type="molecule type" value="Genomic_DNA"/>
</dbReference>
<dbReference type="Pfam" id="PF13432">
    <property type="entry name" value="TPR_16"/>
    <property type="match status" value="2"/>
</dbReference>
<reference evidence="5 6" key="2">
    <citation type="submission" date="2019-09" db="EMBL/GenBank/DDBJ databases">
        <authorList>
            <person name="Jin C."/>
        </authorList>
    </citation>
    <scope>NUCLEOTIDE SEQUENCE [LARGE SCALE GENOMIC DNA]</scope>
    <source>
        <strain evidence="5 6">BN140078</strain>
    </source>
</reference>
<keyword evidence="2 3" id="KW-0802">TPR repeat</keyword>
<dbReference type="InterPro" id="IPR011990">
    <property type="entry name" value="TPR-like_helical_dom_sf"/>
</dbReference>